<dbReference type="InterPro" id="IPR010869">
    <property type="entry name" value="DUF1501"/>
</dbReference>
<name>A0AAE9ZC56_9PROT</name>
<accession>A0AAE9ZC56</accession>
<evidence type="ECO:0000313" key="1">
    <source>
        <dbReference type="EMBL" id="WDI30157.1"/>
    </source>
</evidence>
<dbReference type="EMBL" id="CP118166">
    <property type="protein sequence ID" value="WDI30157.1"/>
    <property type="molecule type" value="Genomic_DNA"/>
</dbReference>
<keyword evidence="2" id="KW-1185">Reference proteome</keyword>
<reference evidence="1" key="1">
    <citation type="submission" date="2023-02" db="EMBL/GenBank/DDBJ databases">
        <title>Genome sequence of Hyphococcus flavus.</title>
        <authorList>
            <person name="Rong J.-C."/>
            <person name="Zhao Q."/>
            <person name="Yi M."/>
            <person name="Wu J.-Y."/>
        </authorList>
    </citation>
    <scope>NUCLEOTIDE SEQUENCE</scope>
    <source>
        <strain evidence="1">MCCC 1K03223</strain>
    </source>
</reference>
<sequence length="468" mass="50233">MNFSRRNFLRSGAACSFGAATGFANDLMRFNAFAADTSGYRALVCVFLFGGMDGHDTVIPYDTASYNQYADIRSSLFNRYDDNEGGSTRERDQLLPLTLANAGAFGGRQFALPPELGPLHELINRGDGAIVSNVGPLVVPLNRTEYQNRTAPRPPRLFSHNDQQSVWMSSRPEGAQFGWGGRLADMIAASLGNSDATFTTVSTSGSTVFLQGEIVGQYQVGSNGPQEIRGLGESSLFGSSQLPGIYEASLRAEGQSLTNLLQRDFSGVMNRSIDANRTLRESFGGAAPFATAFPQSRLGAQLQVVARIIALRASLGVSRQVFFVGDGGYDTHSNQHQSMPRLHTGIAEAMRAFYEATVEMGIDQDVASFTASDFGRTLTVNRDGTDHGWGAHHLVIGGGVNGARIIGDFPEPVIDHEYDTGNGRLIPTTAVDQFAATLGGWFGLNNSELNDALPGLSNFSQTNIGLFS</sequence>
<dbReference type="AlphaFoldDB" id="A0AAE9ZC56"/>
<dbReference type="PROSITE" id="PS51318">
    <property type="entry name" value="TAT"/>
    <property type="match status" value="1"/>
</dbReference>
<proteinExistence type="predicted"/>
<organism evidence="1 2">
    <name type="scientific">Hyphococcus flavus</name>
    <dbReference type="NCBI Taxonomy" id="1866326"/>
    <lineage>
        <taxon>Bacteria</taxon>
        <taxon>Pseudomonadati</taxon>
        <taxon>Pseudomonadota</taxon>
        <taxon>Alphaproteobacteria</taxon>
        <taxon>Parvularculales</taxon>
        <taxon>Parvularculaceae</taxon>
        <taxon>Hyphococcus</taxon>
    </lineage>
</organism>
<dbReference type="PANTHER" id="PTHR43737:SF1">
    <property type="entry name" value="DUF1501 DOMAIN-CONTAINING PROTEIN"/>
    <property type="match status" value="1"/>
</dbReference>
<dbReference type="PANTHER" id="PTHR43737">
    <property type="entry name" value="BLL7424 PROTEIN"/>
    <property type="match status" value="1"/>
</dbReference>
<dbReference type="RefSeq" id="WP_274491952.1">
    <property type="nucleotide sequence ID" value="NZ_CP118166.1"/>
</dbReference>
<gene>
    <name evidence="1" type="ORF">PUV54_09315</name>
</gene>
<evidence type="ECO:0000313" key="2">
    <source>
        <dbReference type="Proteomes" id="UP001214043"/>
    </source>
</evidence>
<protein>
    <submittedName>
        <fullName evidence="1">DUF1501 domain-containing protein</fullName>
    </submittedName>
</protein>
<dbReference type="KEGG" id="hfl:PUV54_09315"/>
<dbReference type="Pfam" id="PF07394">
    <property type="entry name" value="DUF1501"/>
    <property type="match status" value="1"/>
</dbReference>
<dbReference type="InterPro" id="IPR006311">
    <property type="entry name" value="TAT_signal"/>
</dbReference>
<dbReference type="Proteomes" id="UP001214043">
    <property type="component" value="Chromosome"/>
</dbReference>